<accession>A8BJM1</accession>
<sequence>MRYAFIDTGLVEEVQLSISVSAVPVPVWCWVSRSRRLAEEDLRKTAQAIKLAFDDELALAGSARPGLWRVKELGATEAAGSVYVGTLCSLPRPARPRLLGPAPPSRAPSVHDRVNEFLFNEVHNFDVGAARAFPLSEHLQHSPGPHSYAVSLLFAAGALGGGLYGAANNLARSFLASVEGHLRGLRPGTVAAVRDLVSQEIHHLLCSLSQLAPPRSLPAARPSSPLQPPPLPGAFRDLQAEYGGSPAPGLADALAPPAPAGLGATLLSFASEQDLRSHLRALEQDVVAGHYLRLEPASQGIRPPGGQAACRYCVLRYTEEQHRAASRLLNVYRREGARFVNLVLSNLCCADFRIAYLGPYPLARLLDDTVAALLPEHRRQLFRARAAHTPLDAAYCTCAGSPCTLLLEHRPAVSAFNVLYSAAPDPPGHTGRQAEDGQGGAEPSSEPVSRGRSCQRCGRPLYVPRLHLDASSQVLSADPGSGCLALQQFCAATGRPLCVVNLLADDVEGGCFVASLSAVPHLQRLPAPRAEKILPSRRSPLLLASGRAPGLYCDDGSAFYGHLLRRLLAAPRAARRFVLGCRLLRLQYYFSSVAELGLLDYLRLAAQTPPGPSAPRRAQGRLADIRSLSELASAPPAGPLYLALPISRERIASVCGLLEHSLCSLNGAFTLRDSANREEPLIHVLLANGFRAVGLPDVCLPVSDAAKWAQICAGAFGASGLSCLVRLRSNGQVITSDLVPFGAATVTNHRVVADGDEFPHASLAMKCGILGA</sequence>
<proteinExistence type="predicted"/>
<reference evidence="1 2" key="1">
    <citation type="journal article" date="2007" name="Science">
        <title>Genomic minimalism in the early diverging intestinal parasite Giardia lamblia.</title>
        <authorList>
            <person name="Morrison H.G."/>
            <person name="McArthur A.G."/>
            <person name="Gillin F.D."/>
            <person name="Aley S.B."/>
            <person name="Adam R.D."/>
            <person name="Olsen G.J."/>
            <person name="Best A.A."/>
            <person name="Cande W.Z."/>
            <person name="Chen F."/>
            <person name="Cipriano M.J."/>
            <person name="Davids B.J."/>
            <person name="Dawson S.C."/>
            <person name="Elmendorf H.G."/>
            <person name="Hehl A.B."/>
            <person name="Holder M.E."/>
            <person name="Huse S.M."/>
            <person name="Kim U.U."/>
            <person name="Lasek-Nesselquist E."/>
            <person name="Manning G."/>
            <person name="Nigam A."/>
            <person name="Nixon J.E."/>
            <person name="Palm D."/>
            <person name="Passamaneck N.E."/>
            <person name="Prabhu A."/>
            <person name="Reich C.I."/>
            <person name="Reiner D.S."/>
            <person name="Samuelson J."/>
            <person name="Svard S.G."/>
            <person name="Sogin M.L."/>
        </authorList>
    </citation>
    <scope>NUCLEOTIDE SEQUENCE [LARGE SCALE GENOMIC DNA]</scope>
    <source>
        <strain evidence="1 2">WB C6</strain>
    </source>
</reference>
<dbReference type="KEGG" id="gla:GL50803_00114043"/>
<dbReference type="VEuPathDB" id="GiardiaDB:GL50803_114043"/>
<dbReference type="RefSeq" id="XP_001706612.1">
    <property type="nucleotide sequence ID" value="XM_001706560.1"/>
</dbReference>
<organism evidence="1 2">
    <name type="scientific">Giardia intestinalis (strain ATCC 50803 / WB clone C6)</name>
    <name type="common">Giardia lamblia</name>
    <dbReference type="NCBI Taxonomy" id="184922"/>
    <lineage>
        <taxon>Eukaryota</taxon>
        <taxon>Metamonada</taxon>
        <taxon>Diplomonadida</taxon>
        <taxon>Hexamitidae</taxon>
        <taxon>Giardiinae</taxon>
        <taxon>Giardia</taxon>
    </lineage>
</organism>
<evidence type="ECO:0000313" key="1">
    <source>
        <dbReference type="EMBL" id="KAE8303919.1"/>
    </source>
</evidence>
<evidence type="ECO:0000313" key="2">
    <source>
        <dbReference type="Proteomes" id="UP000001548"/>
    </source>
</evidence>
<protein>
    <submittedName>
        <fullName evidence="1">Uncharacterized protein</fullName>
    </submittedName>
</protein>
<dbReference type="HOGENOM" id="CLU_362267_0_0_1"/>
<comment type="caution">
    <text evidence="1">The sequence shown here is derived from an EMBL/GenBank/DDBJ whole genome shotgun (WGS) entry which is preliminary data.</text>
</comment>
<dbReference type="EMBL" id="AACB03000002">
    <property type="protein sequence ID" value="KAE8303919.1"/>
    <property type="molecule type" value="Genomic_DNA"/>
</dbReference>
<dbReference type="AlphaFoldDB" id="A8BJM1"/>
<name>A8BJM1_GIAIC</name>
<gene>
    <name evidence="1" type="ORF">GL50803_00114043</name>
</gene>
<dbReference type="Proteomes" id="UP000001548">
    <property type="component" value="Unassembled WGS sequence"/>
</dbReference>
<dbReference type="GeneID" id="5699503"/>
<keyword evidence="2" id="KW-1185">Reference proteome</keyword>